<keyword evidence="4" id="KW-0132">Cell division</keyword>
<keyword evidence="6" id="KW-0498">Mitosis</keyword>
<evidence type="ECO:0000313" key="12">
    <source>
        <dbReference type="Proteomes" id="UP000813824"/>
    </source>
</evidence>
<keyword evidence="9" id="KW-0131">Cell cycle</keyword>
<evidence type="ECO:0000256" key="8">
    <source>
        <dbReference type="ARBA" id="ARBA00023212"/>
    </source>
</evidence>
<evidence type="ECO:0000256" key="2">
    <source>
        <dbReference type="ARBA" id="ARBA00005479"/>
    </source>
</evidence>
<dbReference type="Proteomes" id="UP000813824">
    <property type="component" value="Unassembled WGS sequence"/>
</dbReference>
<dbReference type="GO" id="GO:0051301">
    <property type="term" value="P:cell division"/>
    <property type="evidence" value="ECO:0007669"/>
    <property type="project" value="UniProtKB-KW"/>
</dbReference>
<protein>
    <submittedName>
        <fullName evidence="11">Uncharacterized protein</fullName>
    </submittedName>
</protein>
<evidence type="ECO:0000256" key="7">
    <source>
        <dbReference type="ARBA" id="ARBA00023054"/>
    </source>
</evidence>
<evidence type="ECO:0000256" key="9">
    <source>
        <dbReference type="ARBA" id="ARBA00023306"/>
    </source>
</evidence>
<dbReference type="GO" id="GO:0051225">
    <property type="term" value="P:spindle assembly"/>
    <property type="evidence" value="ECO:0007669"/>
    <property type="project" value="InterPro"/>
</dbReference>
<evidence type="ECO:0000256" key="1">
    <source>
        <dbReference type="ARBA" id="ARBA00004186"/>
    </source>
</evidence>
<evidence type="ECO:0000256" key="3">
    <source>
        <dbReference type="ARBA" id="ARBA00022490"/>
    </source>
</evidence>
<evidence type="ECO:0000256" key="6">
    <source>
        <dbReference type="ARBA" id="ARBA00022776"/>
    </source>
</evidence>
<name>A0A8K0XQF9_9AGAR</name>
<evidence type="ECO:0000256" key="10">
    <source>
        <dbReference type="SAM" id="Coils"/>
    </source>
</evidence>
<dbReference type="EMBL" id="JAEVFJ010000012">
    <property type="protein sequence ID" value="KAH8101382.1"/>
    <property type="molecule type" value="Genomic_DNA"/>
</dbReference>
<proteinExistence type="inferred from homology"/>
<dbReference type="GO" id="GO:0070652">
    <property type="term" value="C:HAUS complex"/>
    <property type="evidence" value="ECO:0007669"/>
    <property type="project" value="InterPro"/>
</dbReference>
<keyword evidence="5" id="KW-0493">Microtubule</keyword>
<keyword evidence="3" id="KW-0963">Cytoplasm</keyword>
<dbReference type="Pfam" id="PF25762">
    <property type="entry name" value="HAUS1"/>
    <property type="match status" value="1"/>
</dbReference>
<dbReference type="AlphaFoldDB" id="A0A8K0XQF9"/>
<evidence type="ECO:0000256" key="4">
    <source>
        <dbReference type="ARBA" id="ARBA00022618"/>
    </source>
</evidence>
<keyword evidence="7 10" id="KW-0175">Coiled coil</keyword>
<sequence>MNNSDTNHYVSSSRDSGAFLDGLKLDSEVEEYLDVLTDVAETLGLENLSFSSFLSAISDLSSEELALRRSLLHLQDAEATLQDHLVATKYEESLINGWVQSLQSTSGSETASLERKKAQLYAKSKEYQKELEKVKASMSPDRPPMTITELAAYKDQLKKKEQELKTKRAKIQAYQGLPPNVDLARLELQNARDEYVKLIQLRERLLGSMARGVA</sequence>
<keyword evidence="12" id="KW-1185">Reference proteome</keyword>
<dbReference type="InterPro" id="IPR026243">
    <property type="entry name" value="HAUS1"/>
</dbReference>
<accession>A0A8K0XQF9</accession>
<evidence type="ECO:0000313" key="11">
    <source>
        <dbReference type="EMBL" id="KAH8101382.1"/>
    </source>
</evidence>
<reference evidence="11" key="1">
    <citation type="journal article" date="2021" name="New Phytol.">
        <title>Evolutionary innovations through gain and loss of genes in the ectomycorrhizal Boletales.</title>
        <authorList>
            <person name="Wu G."/>
            <person name="Miyauchi S."/>
            <person name="Morin E."/>
            <person name="Kuo A."/>
            <person name="Drula E."/>
            <person name="Varga T."/>
            <person name="Kohler A."/>
            <person name="Feng B."/>
            <person name="Cao Y."/>
            <person name="Lipzen A."/>
            <person name="Daum C."/>
            <person name="Hundley H."/>
            <person name="Pangilinan J."/>
            <person name="Johnson J."/>
            <person name="Barry K."/>
            <person name="LaButti K."/>
            <person name="Ng V."/>
            <person name="Ahrendt S."/>
            <person name="Min B."/>
            <person name="Choi I.G."/>
            <person name="Park H."/>
            <person name="Plett J.M."/>
            <person name="Magnuson J."/>
            <person name="Spatafora J.W."/>
            <person name="Nagy L.G."/>
            <person name="Henrissat B."/>
            <person name="Grigoriev I.V."/>
            <person name="Yang Z.L."/>
            <person name="Xu J."/>
            <person name="Martin F.M."/>
        </authorList>
    </citation>
    <scope>NUCLEOTIDE SEQUENCE</scope>
    <source>
        <strain evidence="11">KKN 215</strain>
    </source>
</reference>
<dbReference type="OrthoDB" id="5372507at2759"/>
<evidence type="ECO:0000256" key="5">
    <source>
        <dbReference type="ARBA" id="ARBA00022701"/>
    </source>
</evidence>
<dbReference type="GO" id="GO:0005829">
    <property type="term" value="C:cytosol"/>
    <property type="evidence" value="ECO:0007669"/>
    <property type="project" value="TreeGrafter"/>
</dbReference>
<gene>
    <name evidence="11" type="ORF">BXZ70DRAFT_932791</name>
</gene>
<dbReference type="GO" id="GO:0005874">
    <property type="term" value="C:microtubule"/>
    <property type="evidence" value="ECO:0007669"/>
    <property type="project" value="UniProtKB-KW"/>
</dbReference>
<comment type="subcellular location">
    <subcellularLocation>
        <location evidence="1">Cytoplasm</location>
        <location evidence="1">Cytoskeleton</location>
        <location evidence="1">Spindle</location>
    </subcellularLocation>
</comment>
<dbReference type="PANTHER" id="PTHR31570:SF1">
    <property type="entry name" value="HAUS AUGMIN-LIKE COMPLEX SUBUNIT 1"/>
    <property type="match status" value="1"/>
</dbReference>
<comment type="caution">
    <text evidence="11">The sequence shown here is derived from an EMBL/GenBank/DDBJ whole genome shotgun (WGS) entry which is preliminary data.</text>
</comment>
<dbReference type="GO" id="GO:0005819">
    <property type="term" value="C:spindle"/>
    <property type="evidence" value="ECO:0007669"/>
    <property type="project" value="UniProtKB-SubCell"/>
</dbReference>
<dbReference type="PANTHER" id="PTHR31570">
    <property type="entry name" value="HAUS AUGMIN-LIKE COMPLEX SUBUNIT 1"/>
    <property type="match status" value="1"/>
</dbReference>
<organism evidence="11 12">
    <name type="scientific">Cristinia sonorae</name>
    <dbReference type="NCBI Taxonomy" id="1940300"/>
    <lineage>
        <taxon>Eukaryota</taxon>
        <taxon>Fungi</taxon>
        <taxon>Dikarya</taxon>
        <taxon>Basidiomycota</taxon>
        <taxon>Agaricomycotina</taxon>
        <taxon>Agaricomycetes</taxon>
        <taxon>Agaricomycetidae</taxon>
        <taxon>Agaricales</taxon>
        <taxon>Pleurotineae</taxon>
        <taxon>Stephanosporaceae</taxon>
        <taxon>Cristinia</taxon>
    </lineage>
</organism>
<keyword evidence="8" id="KW-0206">Cytoskeleton</keyword>
<comment type="similarity">
    <text evidence="2">Belongs to the HAUS1 family.</text>
</comment>
<feature type="coiled-coil region" evidence="10">
    <location>
        <begin position="110"/>
        <end position="201"/>
    </location>
</feature>